<name>A0AAJ4MN83_9BURK</name>
<dbReference type="Pfam" id="PF01177">
    <property type="entry name" value="Asp_Glu_race"/>
    <property type="match status" value="1"/>
</dbReference>
<dbReference type="GO" id="GO:0047661">
    <property type="term" value="F:amino-acid racemase activity"/>
    <property type="evidence" value="ECO:0007669"/>
    <property type="project" value="InterPro"/>
</dbReference>
<dbReference type="NCBIfam" id="TIGR00035">
    <property type="entry name" value="asp_race"/>
    <property type="match status" value="1"/>
</dbReference>
<dbReference type="InterPro" id="IPR004380">
    <property type="entry name" value="Asp_race"/>
</dbReference>
<reference evidence="3 4" key="1">
    <citation type="submission" date="2021-03" db="EMBL/GenBank/DDBJ databases">
        <title>Draft genome sequence of Janthinobacterium sp. strain PLB02 isolated from infected primmorphs (Lubomirskia baicalensis).</title>
        <authorList>
            <person name="Chernogor L.I."/>
            <person name="Belikov S.I."/>
            <person name="Petrushin I.S."/>
        </authorList>
    </citation>
    <scope>NUCLEOTIDE SEQUENCE [LARGE SCALE GENOMIC DNA]</scope>
    <source>
        <strain evidence="3 4">PLB02</strain>
    </source>
</reference>
<dbReference type="SUPFAM" id="SSF53681">
    <property type="entry name" value="Aspartate/glutamate racemase"/>
    <property type="match status" value="2"/>
</dbReference>
<comment type="similarity">
    <text evidence="1">Belongs to the aspartate/glutamate racemases family.</text>
</comment>
<dbReference type="RefSeq" id="WP_191909678.1">
    <property type="nucleotide sequence ID" value="NZ_CP071520.1"/>
</dbReference>
<evidence type="ECO:0000256" key="1">
    <source>
        <dbReference type="ARBA" id="ARBA00007847"/>
    </source>
</evidence>
<dbReference type="AlphaFoldDB" id="A0AAJ4MN83"/>
<dbReference type="InterPro" id="IPR001920">
    <property type="entry name" value="Asp/Glu_race"/>
</dbReference>
<evidence type="ECO:0000313" key="4">
    <source>
        <dbReference type="Proteomes" id="UP000662821"/>
    </source>
</evidence>
<dbReference type="PANTHER" id="PTHR21198">
    <property type="entry name" value="GLUTAMATE RACEMASE"/>
    <property type="match status" value="1"/>
</dbReference>
<dbReference type="PROSITE" id="PS00924">
    <property type="entry name" value="ASP_GLU_RACEMASE_2"/>
    <property type="match status" value="1"/>
</dbReference>
<dbReference type="EMBL" id="CP071520">
    <property type="protein sequence ID" value="QSX94020.1"/>
    <property type="molecule type" value="Genomic_DNA"/>
</dbReference>
<dbReference type="PANTHER" id="PTHR21198:SF7">
    <property type="entry name" value="ASPARTATE-GLUTAMATE RACEMASE FAMILY"/>
    <property type="match status" value="1"/>
</dbReference>
<evidence type="ECO:0000256" key="2">
    <source>
        <dbReference type="ARBA" id="ARBA00023235"/>
    </source>
</evidence>
<accession>A0AAJ4MN83</accession>
<dbReference type="Gene3D" id="3.40.50.1860">
    <property type="match status" value="2"/>
</dbReference>
<proteinExistence type="inferred from homology"/>
<dbReference type="Proteomes" id="UP000662821">
    <property type="component" value="Chromosome"/>
</dbReference>
<protein>
    <submittedName>
        <fullName evidence="3">Aspartate/glutamate racemase family protein</fullName>
    </submittedName>
</protein>
<sequence>MQNKTIGLLGGIGWASTLEYYRLINEMLVARIGPAHSARIMLVSMDQADFVAHAAQPDSHAIEQFLIGEGLRLQAMGADFFLLCANGAHRFAPAVVPRIGLPFISIVEETAKRVQQSGVRKVGLLGVKQTMTGRFYHDALEKLGIKTVTPDEADQEILHDIIYTQLVQNIVTDASRNIFLEIIEKLRLQGVQGVILGCTEIPLLVKPGDVDLPLFNTTAIHCEAAVVFATED</sequence>
<dbReference type="InterPro" id="IPR033134">
    <property type="entry name" value="Asp/Glu_racemase_AS_2"/>
</dbReference>
<evidence type="ECO:0000313" key="3">
    <source>
        <dbReference type="EMBL" id="QSX94020.1"/>
    </source>
</evidence>
<dbReference type="InterPro" id="IPR015942">
    <property type="entry name" value="Asp/Glu/hydantoin_racemase"/>
</dbReference>
<keyword evidence="2" id="KW-0413">Isomerase</keyword>
<gene>
    <name evidence="3" type="ORF">J3P46_14695</name>
</gene>
<organism evidence="3 4">
    <name type="scientific">Janthinobacterium lividum</name>
    <dbReference type="NCBI Taxonomy" id="29581"/>
    <lineage>
        <taxon>Bacteria</taxon>
        <taxon>Pseudomonadati</taxon>
        <taxon>Pseudomonadota</taxon>
        <taxon>Betaproteobacteria</taxon>
        <taxon>Burkholderiales</taxon>
        <taxon>Oxalobacteraceae</taxon>
        <taxon>Janthinobacterium</taxon>
    </lineage>
</organism>